<reference evidence="18 19" key="1">
    <citation type="submission" date="2017-09" db="EMBL/GenBank/DDBJ databases">
        <authorList>
            <consortium name="International Durum Wheat Genome Sequencing Consortium (IDWGSC)"/>
            <person name="Milanesi L."/>
        </authorList>
    </citation>
    <scope>NUCLEOTIDE SEQUENCE [LARGE SCALE GENOMIC DNA]</scope>
    <source>
        <strain evidence="19">cv. Svevo</strain>
    </source>
</reference>
<protein>
    <recommendedName>
        <fullName evidence="5 12">Long-chain-alcohol oxidase</fullName>
        <ecNumber evidence="5 12">1.1.3.20</ecNumber>
    </recommendedName>
</protein>
<evidence type="ECO:0000256" key="15">
    <source>
        <dbReference type="SAM" id="MobiDB-lite"/>
    </source>
</evidence>
<dbReference type="Pfam" id="PF05199">
    <property type="entry name" value="GMC_oxred_C"/>
    <property type="match status" value="1"/>
</dbReference>
<dbReference type="InterPro" id="IPR012400">
    <property type="entry name" value="Long_Oxdase"/>
</dbReference>
<evidence type="ECO:0000256" key="6">
    <source>
        <dbReference type="ARBA" id="ARBA00022630"/>
    </source>
</evidence>
<organism evidence="18 19">
    <name type="scientific">Triticum turgidum subsp. durum</name>
    <name type="common">Durum wheat</name>
    <name type="synonym">Triticum durum</name>
    <dbReference type="NCBI Taxonomy" id="4567"/>
    <lineage>
        <taxon>Eukaryota</taxon>
        <taxon>Viridiplantae</taxon>
        <taxon>Streptophyta</taxon>
        <taxon>Embryophyta</taxon>
        <taxon>Tracheophyta</taxon>
        <taxon>Spermatophyta</taxon>
        <taxon>Magnoliopsida</taxon>
        <taxon>Liliopsida</taxon>
        <taxon>Poales</taxon>
        <taxon>Poaceae</taxon>
        <taxon>BOP clade</taxon>
        <taxon>Pooideae</taxon>
        <taxon>Triticodae</taxon>
        <taxon>Triticeae</taxon>
        <taxon>Triticinae</taxon>
        <taxon>Triticum</taxon>
    </lineage>
</organism>
<keyword evidence="6" id="KW-0285">Flavoprotein</keyword>
<dbReference type="SUPFAM" id="SSF51905">
    <property type="entry name" value="FAD/NAD(P)-binding domain"/>
    <property type="match status" value="1"/>
</dbReference>
<dbReference type="GO" id="GO:0046577">
    <property type="term" value="F:long-chain-alcohol oxidase activity"/>
    <property type="evidence" value="ECO:0007669"/>
    <property type="project" value="UniProtKB-EC"/>
</dbReference>
<keyword evidence="19" id="KW-1185">Reference proteome</keyword>
<dbReference type="EC" id="1.1.3.20" evidence="5 12"/>
<dbReference type="InterPro" id="IPR007867">
    <property type="entry name" value="GMC_OxRtase_C"/>
</dbReference>
<evidence type="ECO:0000256" key="12">
    <source>
        <dbReference type="PIRNR" id="PIRNR028937"/>
    </source>
</evidence>
<sequence length="669" mass="72329">MAVQEEEKAAGRRAGPHPLLRGRRRDGKYTHGLHPAQMEALRAMCGAFIPSLPAEEADAGGRADPPGGKDLERFYLASAADSNIPDEVAELMVTRCIREAALLAWVVLWVLSTRVGTLLLCGRLSFCGAAGELRRFADMPAERQEAALQRWNRTRWLFPLRIVFALVKILSHYVFYTMVDENSENPHWKAIGYSVEEWQRDRAEAPAPSRPLDNGVVETRALNDTTLLRSLADRGLSVRPGAQHTVQCDAVIVGSGCGGGVAAAMLASAGYKVVVVEKGNYFAADDYSSVEGPSMERLFEKGGIFCTSNVTTMVFTGSTVGGGSAVNWSACIRTPGEVLQEWSRDHGVPLFAGQDYQQAMNAVCDRLGVTDECLKEGFQNKVLRRGCQALGLPVDAVPRNSSKGHYCGSCNFGCPTGDKRGTDTTWLVDAVKHGAVILTGCKAERFILQSNSGKDGRSKKCVGLLATCMSNGITKKLRIEAKVSISACGALMTPPLLRNSGLKNRHIGRNLHLHPVSMAWGYFPENKQAVPITGKSYEGGIITTMHRVTARTIIETPALGPGAFAAMVPWESGRDMKERMSRFARTAHAFALVRDRGAHQMGSCRMGSNPKDSAVDGSGESWEAEGLYVCDGSLLPTAVGVNPMITIQSVAYCLSKGIAESMTNAQKHY</sequence>
<dbReference type="GO" id="GO:0050660">
    <property type="term" value="F:flavin adenine dinucleotide binding"/>
    <property type="evidence" value="ECO:0007669"/>
    <property type="project" value="InterPro"/>
</dbReference>
<feature type="binding site" evidence="14">
    <location>
        <begin position="248"/>
        <end position="263"/>
    </location>
    <ligand>
        <name>FAD</name>
        <dbReference type="ChEBI" id="CHEBI:57692"/>
    </ligand>
</feature>
<gene>
    <name evidence="18" type="ORF">TRITD_1Bv1G100220</name>
</gene>
<evidence type="ECO:0000313" key="18">
    <source>
        <dbReference type="EMBL" id="VAH16359.1"/>
    </source>
</evidence>
<dbReference type="PIRSF" id="PIRSF028937">
    <property type="entry name" value="Lg_Ch_AO"/>
    <property type="match status" value="1"/>
</dbReference>
<keyword evidence="8 14" id="KW-0274">FAD</keyword>
<evidence type="ECO:0000256" key="2">
    <source>
        <dbReference type="ARBA" id="ARBA00003842"/>
    </source>
</evidence>
<dbReference type="GO" id="GO:0016020">
    <property type="term" value="C:membrane"/>
    <property type="evidence" value="ECO:0007669"/>
    <property type="project" value="UniProtKB-SubCell"/>
</dbReference>
<dbReference type="InterPro" id="IPR036188">
    <property type="entry name" value="FAD/NAD-bd_sf"/>
</dbReference>
<feature type="region of interest" description="Disordered" evidence="15">
    <location>
        <begin position="1"/>
        <end position="26"/>
    </location>
</feature>
<accession>A0A9R0QTN0</accession>
<evidence type="ECO:0000256" key="14">
    <source>
        <dbReference type="PIRSR" id="PIRSR028937-2"/>
    </source>
</evidence>
<keyword evidence="7" id="KW-0812">Transmembrane</keyword>
<evidence type="ECO:0000256" key="5">
    <source>
        <dbReference type="ARBA" id="ARBA00013125"/>
    </source>
</evidence>
<dbReference type="Gramene" id="TRITD1Bv1G100220.5">
    <property type="protein sequence ID" value="TRITD1Bv1G100220.5"/>
    <property type="gene ID" value="TRITD1Bv1G100220"/>
</dbReference>
<comment type="catalytic activity">
    <reaction evidence="1 12">
        <text>a long-chain primary fatty alcohol + O2 = a long-chain fatty aldehyde + H2O2</text>
        <dbReference type="Rhea" id="RHEA:22756"/>
        <dbReference type="ChEBI" id="CHEBI:15379"/>
        <dbReference type="ChEBI" id="CHEBI:16240"/>
        <dbReference type="ChEBI" id="CHEBI:17176"/>
        <dbReference type="ChEBI" id="CHEBI:77396"/>
        <dbReference type="EC" id="1.1.3.20"/>
    </reaction>
</comment>
<evidence type="ECO:0000256" key="13">
    <source>
        <dbReference type="PIRSR" id="PIRSR028937-1"/>
    </source>
</evidence>
<evidence type="ECO:0000313" key="19">
    <source>
        <dbReference type="Proteomes" id="UP000324705"/>
    </source>
</evidence>
<evidence type="ECO:0000256" key="9">
    <source>
        <dbReference type="ARBA" id="ARBA00022989"/>
    </source>
</evidence>
<evidence type="ECO:0000256" key="11">
    <source>
        <dbReference type="ARBA" id="ARBA00023136"/>
    </source>
</evidence>
<comment type="function">
    <text evidence="2 12">Long-chain fatty alcohol oxidase involved in the omega-oxidation pathway of lipid degradation.</text>
</comment>
<dbReference type="Pfam" id="PF13450">
    <property type="entry name" value="NAD_binding_8"/>
    <property type="match status" value="1"/>
</dbReference>
<evidence type="ECO:0000256" key="10">
    <source>
        <dbReference type="ARBA" id="ARBA00023002"/>
    </source>
</evidence>
<dbReference type="Proteomes" id="UP000324705">
    <property type="component" value="Chromosome 1B"/>
</dbReference>
<evidence type="ECO:0000256" key="7">
    <source>
        <dbReference type="ARBA" id="ARBA00022692"/>
    </source>
</evidence>
<evidence type="ECO:0000259" key="17">
    <source>
        <dbReference type="Pfam" id="PF05199"/>
    </source>
</evidence>
<proteinExistence type="inferred from homology"/>
<evidence type="ECO:0000256" key="3">
    <source>
        <dbReference type="ARBA" id="ARBA00004370"/>
    </source>
</evidence>
<keyword evidence="11 12" id="KW-0472">Membrane</keyword>
<evidence type="ECO:0000259" key="16">
    <source>
        <dbReference type="Pfam" id="PF00732"/>
    </source>
</evidence>
<comment type="subcellular location">
    <subcellularLocation>
        <location evidence="3 12">Membrane</location>
    </subcellularLocation>
</comment>
<keyword evidence="9" id="KW-1133">Transmembrane helix</keyword>
<dbReference type="AlphaFoldDB" id="A0A9R0QTN0"/>
<dbReference type="EMBL" id="LT934112">
    <property type="protein sequence ID" value="VAH16359.1"/>
    <property type="molecule type" value="Genomic_DNA"/>
</dbReference>
<feature type="domain" description="Glucose-methanol-choline oxidoreductase C-terminal" evidence="17">
    <location>
        <begin position="582"/>
        <end position="651"/>
    </location>
</feature>
<comment type="similarity">
    <text evidence="4 12">Belongs to the GMC oxidoreductase family.</text>
</comment>
<dbReference type="InterPro" id="IPR000172">
    <property type="entry name" value="GMC_OxRdtase_N"/>
</dbReference>
<feature type="compositionally biased region" description="Basic and acidic residues" evidence="15">
    <location>
        <begin position="1"/>
        <end position="10"/>
    </location>
</feature>
<evidence type="ECO:0000256" key="8">
    <source>
        <dbReference type="ARBA" id="ARBA00022827"/>
    </source>
</evidence>
<feature type="domain" description="Glucose-methanol-choline oxidoreductase N-terminal" evidence="16">
    <location>
        <begin position="295"/>
        <end position="516"/>
    </location>
</feature>
<dbReference type="Pfam" id="PF00732">
    <property type="entry name" value="GMC_oxred_N"/>
    <property type="match status" value="1"/>
</dbReference>
<dbReference type="Gene3D" id="3.50.50.60">
    <property type="entry name" value="FAD/NAD(P)-binding domain"/>
    <property type="match status" value="2"/>
</dbReference>
<feature type="active site" description="Proton acceptor" evidence="13">
    <location>
        <position position="599"/>
    </location>
</feature>
<dbReference type="PANTHER" id="PTHR46056">
    <property type="entry name" value="LONG-CHAIN-ALCOHOL OXIDASE"/>
    <property type="match status" value="1"/>
</dbReference>
<evidence type="ECO:0000256" key="4">
    <source>
        <dbReference type="ARBA" id="ARBA00010790"/>
    </source>
</evidence>
<name>A0A9R0QTN0_TRITD</name>
<dbReference type="PANTHER" id="PTHR46056:SF2">
    <property type="entry name" value="OS10G0474800 PROTEIN"/>
    <property type="match status" value="1"/>
</dbReference>
<evidence type="ECO:0000256" key="1">
    <source>
        <dbReference type="ARBA" id="ARBA00000920"/>
    </source>
</evidence>
<keyword evidence="10 12" id="KW-0560">Oxidoreductase</keyword>